<keyword evidence="11" id="KW-1185">Reference proteome</keyword>
<protein>
    <submittedName>
        <fullName evidence="10">Major Facilitator Superfamily protein</fullName>
    </submittedName>
</protein>
<keyword evidence="4" id="KW-1003">Cell membrane</keyword>
<feature type="transmembrane region" description="Helical" evidence="8">
    <location>
        <begin position="50"/>
        <end position="70"/>
    </location>
</feature>
<feature type="transmembrane region" description="Helical" evidence="8">
    <location>
        <begin position="306"/>
        <end position="331"/>
    </location>
</feature>
<dbReference type="GO" id="GO:0005886">
    <property type="term" value="C:plasma membrane"/>
    <property type="evidence" value="ECO:0007669"/>
    <property type="project" value="UniProtKB-SubCell"/>
</dbReference>
<evidence type="ECO:0000256" key="2">
    <source>
        <dbReference type="ARBA" id="ARBA00007520"/>
    </source>
</evidence>
<dbReference type="PANTHER" id="PTHR43414">
    <property type="entry name" value="MULTIDRUG RESISTANCE PROTEIN MDTG"/>
    <property type="match status" value="1"/>
</dbReference>
<comment type="caution">
    <text evidence="10">The sequence shown here is derived from an EMBL/GenBank/DDBJ whole genome shotgun (WGS) entry which is preliminary data.</text>
</comment>
<dbReference type="STRING" id="44252.DJ90_4462"/>
<comment type="similarity">
    <text evidence="2">Belongs to the major facilitator superfamily. TCR/Tet family.</text>
</comment>
<evidence type="ECO:0000256" key="5">
    <source>
        <dbReference type="ARBA" id="ARBA00022692"/>
    </source>
</evidence>
<evidence type="ECO:0000256" key="6">
    <source>
        <dbReference type="ARBA" id="ARBA00022989"/>
    </source>
</evidence>
<dbReference type="RefSeq" id="WP_036625211.1">
    <property type="nucleotide sequence ID" value="NZ_JAKOBR010000012.1"/>
</dbReference>
<keyword evidence="7 8" id="KW-0472">Membrane</keyword>
<dbReference type="PANTHER" id="PTHR43414:SF1">
    <property type="entry name" value="PEPTIDE PERMEASE"/>
    <property type="match status" value="1"/>
</dbReference>
<feature type="transmembrane region" description="Helical" evidence="8">
    <location>
        <begin position="280"/>
        <end position="300"/>
    </location>
</feature>
<name>A0A090YQ16_PAEMA</name>
<dbReference type="GO" id="GO:0022857">
    <property type="term" value="F:transmembrane transporter activity"/>
    <property type="evidence" value="ECO:0007669"/>
    <property type="project" value="InterPro"/>
</dbReference>
<feature type="transmembrane region" description="Helical" evidence="8">
    <location>
        <begin position="216"/>
        <end position="234"/>
    </location>
</feature>
<dbReference type="GeneID" id="77008968"/>
<keyword evidence="3" id="KW-0813">Transport</keyword>
<organism evidence="10 11">
    <name type="scientific">Paenibacillus macerans</name>
    <name type="common">Bacillus macerans</name>
    <dbReference type="NCBI Taxonomy" id="44252"/>
    <lineage>
        <taxon>Bacteria</taxon>
        <taxon>Bacillati</taxon>
        <taxon>Bacillota</taxon>
        <taxon>Bacilli</taxon>
        <taxon>Bacillales</taxon>
        <taxon>Paenibacillaceae</taxon>
        <taxon>Paenibacillus</taxon>
    </lineage>
</organism>
<dbReference type="Gene3D" id="1.20.1250.20">
    <property type="entry name" value="MFS general substrate transporter like domains"/>
    <property type="match status" value="1"/>
</dbReference>
<accession>A0A090YQ16</accession>
<dbReference type="PROSITE" id="PS50850">
    <property type="entry name" value="MFS"/>
    <property type="match status" value="1"/>
</dbReference>
<dbReference type="PRINTS" id="PR01035">
    <property type="entry name" value="TCRTETA"/>
</dbReference>
<feature type="transmembrane region" description="Helical" evidence="8">
    <location>
        <begin position="77"/>
        <end position="93"/>
    </location>
</feature>
<dbReference type="InterPro" id="IPR011701">
    <property type="entry name" value="MFS"/>
</dbReference>
<evidence type="ECO:0000256" key="1">
    <source>
        <dbReference type="ARBA" id="ARBA00004651"/>
    </source>
</evidence>
<evidence type="ECO:0000313" key="10">
    <source>
        <dbReference type="EMBL" id="KFN00924.1"/>
    </source>
</evidence>
<proteinExistence type="inferred from homology"/>
<evidence type="ECO:0000256" key="7">
    <source>
        <dbReference type="ARBA" id="ARBA00023136"/>
    </source>
</evidence>
<keyword evidence="6 8" id="KW-1133">Transmembrane helix</keyword>
<feature type="transmembrane region" description="Helical" evidence="8">
    <location>
        <begin position="254"/>
        <end position="273"/>
    </location>
</feature>
<feature type="transmembrane region" description="Helical" evidence="8">
    <location>
        <begin position="371"/>
        <end position="393"/>
    </location>
</feature>
<dbReference type="EMBL" id="JMQA01000039">
    <property type="protein sequence ID" value="KFN00924.1"/>
    <property type="molecule type" value="Genomic_DNA"/>
</dbReference>
<dbReference type="InterPro" id="IPR020846">
    <property type="entry name" value="MFS_dom"/>
</dbReference>
<dbReference type="OrthoDB" id="8952229at2"/>
<comment type="subcellular location">
    <subcellularLocation>
        <location evidence="1">Cell membrane</location>
        <topology evidence="1">Multi-pass membrane protein</topology>
    </subcellularLocation>
</comment>
<dbReference type="AlphaFoldDB" id="A0A090YQ16"/>
<sequence>MNTHLKNIHPLSWTIIVGTIFGRMATSMSIPFLSIYLIKSMGATASETGIVVAVSSLIGVFASFYGGYISDVIGRKRVLYISIFGWALVFVGFALADKVWVFFVMNALNGLCRAMFEPTSRALLADITTQESKILVFNLRYAAINLGVVIGPILGMQLGASESGIAFYFAGLVYFLYGIVLLIQFMAHKNIGTAERGAGERLTLKGALQVTGRDRTFVYVLIGMIFCVLGYGHFDSTLAQYMEMSPDIENGAKWFSYMLSLNAIVVLAVQFPLVRLASRFSPIVPIIAGNLFVSCSLLLFGSFHTIWAFILGVVIFTIGEVLMFTMTDVLVDRIAKPELRGTYFGVFGFNNLGNTLAPLLGGFLLDSLGAGAALPIFAILALTTACGVPFLLLANRHSGDGRPAKAAEAAEAAAQS</sequence>
<dbReference type="SUPFAM" id="SSF103473">
    <property type="entry name" value="MFS general substrate transporter"/>
    <property type="match status" value="1"/>
</dbReference>
<evidence type="ECO:0000259" key="9">
    <source>
        <dbReference type="PROSITE" id="PS50850"/>
    </source>
</evidence>
<feature type="transmembrane region" description="Helical" evidence="8">
    <location>
        <begin position="343"/>
        <end position="365"/>
    </location>
</feature>
<dbReference type="Pfam" id="PF07690">
    <property type="entry name" value="MFS_1"/>
    <property type="match status" value="1"/>
</dbReference>
<evidence type="ECO:0000256" key="4">
    <source>
        <dbReference type="ARBA" id="ARBA00022475"/>
    </source>
</evidence>
<feature type="transmembrane region" description="Helical" evidence="8">
    <location>
        <begin position="165"/>
        <end position="187"/>
    </location>
</feature>
<dbReference type="CDD" id="cd17329">
    <property type="entry name" value="MFS_MdtH_MDR_like"/>
    <property type="match status" value="1"/>
</dbReference>
<dbReference type="PROSITE" id="PS00216">
    <property type="entry name" value="SUGAR_TRANSPORT_1"/>
    <property type="match status" value="1"/>
</dbReference>
<evidence type="ECO:0000256" key="3">
    <source>
        <dbReference type="ARBA" id="ARBA00022448"/>
    </source>
</evidence>
<dbReference type="HOGENOM" id="CLU_001265_60_0_9"/>
<feature type="transmembrane region" description="Helical" evidence="8">
    <location>
        <begin position="12"/>
        <end position="38"/>
    </location>
</feature>
<dbReference type="PATRIC" id="fig|44252.3.peg.4707"/>
<feature type="domain" description="Major facilitator superfamily (MFS) profile" evidence="9">
    <location>
        <begin position="11"/>
        <end position="399"/>
    </location>
</feature>
<feature type="transmembrane region" description="Helical" evidence="8">
    <location>
        <begin position="137"/>
        <end position="159"/>
    </location>
</feature>
<dbReference type="InterPro" id="IPR005829">
    <property type="entry name" value="Sugar_transporter_CS"/>
</dbReference>
<keyword evidence="5 8" id="KW-0812">Transmembrane</keyword>
<evidence type="ECO:0000256" key="8">
    <source>
        <dbReference type="SAM" id="Phobius"/>
    </source>
</evidence>
<dbReference type="InterPro" id="IPR036259">
    <property type="entry name" value="MFS_trans_sf"/>
</dbReference>
<dbReference type="InterPro" id="IPR001958">
    <property type="entry name" value="Tet-R_TetA/multi-R_MdtG-like"/>
</dbReference>
<reference evidence="10 11" key="1">
    <citation type="submission" date="2014-04" db="EMBL/GenBank/DDBJ databases">
        <authorList>
            <person name="Bishop-Lilly K.A."/>
            <person name="Broomall S.M."/>
            <person name="Chain P.S."/>
            <person name="Chertkov O."/>
            <person name="Coyne S.R."/>
            <person name="Daligault H.E."/>
            <person name="Davenport K.W."/>
            <person name="Erkkila T."/>
            <person name="Frey K.G."/>
            <person name="Gibbons H.S."/>
            <person name="Gu W."/>
            <person name="Jaissle J."/>
            <person name="Johnson S.L."/>
            <person name="Koroleva G.I."/>
            <person name="Ladner J.T."/>
            <person name="Lo C.-C."/>
            <person name="Minogue T.D."/>
            <person name="Munk C."/>
            <person name="Palacios G.F."/>
            <person name="Redden C.L."/>
            <person name="Rosenzweig C.N."/>
            <person name="Scholz M.B."/>
            <person name="Teshima H."/>
            <person name="Xu Y."/>
        </authorList>
    </citation>
    <scope>NUCLEOTIDE SEQUENCE [LARGE SCALE GENOMIC DNA]</scope>
    <source>
        <strain evidence="10 11">8244</strain>
    </source>
</reference>
<gene>
    <name evidence="10" type="ORF">DJ90_4462</name>
</gene>
<dbReference type="Proteomes" id="UP000029278">
    <property type="component" value="Unassembled WGS sequence"/>
</dbReference>
<evidence type="ECO:0000313" key="11">
    <source>
        <dbReference type="Proteomes" id="UP000029278"/>
    </source>
</evidence>